<protein>
    <recommendedName>
        <fullName evidence="11">ATP-dependent DNA helicase</fullName>
        <ecNumber evidence="11">5.6.2.4</ecNumber>
    </recommendedName>
</protein>
<evidence type="ECO:0000256" key="10">
    <source>
        <dbReference type="ARBA" id="ARBA00049360"/>
    </source>
</evidence>
<dbReference type="InterPro" id="IPR001650">
    <property type="entry name" value="Helicase_C-like"/>
</dbReference>
<dbReference type="InterPro" id="IPR004589">
    <property type="entry name" value="DNA_helicase_ATP-dep_RecQ"/>
</dbReference>
<evidence type="ECO:0000256" key="3">
    <source>
        <dbReference type="ARBA" id="ARBA00022741"/>
    </source>
</evidence>
<dbReference type="STRING" id="29170.A0A368FWH7"/>
<comment type="catalytic activity">
    <reaction evidence="10 11">
        <text>ATP + H2O = ADP + phosphate + H(+)</text>
        <dbReference type="Rhea" id="RHEA:13065"/>
        <dbReference type="ChEBI" id="CHEBI:15377"/>
        <dbReference type="ChEBI" id="CHEBI:15378"/>
        <dbReference type="ChEBI" id="CHEBI:30616"/>
        <dbReference type="ChEBI" id="CHEBI:43474"/>
        <dbReference type="ChEBI" id="CHEBI:456216"/>
    </reaction>
</comment>
<dbReference type="CDD" id="cd18794">
    <property type="entry name" value="SF2_C_RecQ"/>
    <property type="match status" value="1"/>
</dbReference>
<dbReference type="PROSITE" id="PS50967">
    <property type="entry name" value="HRDC"/>
    <property type="match status" value="1"/>
</dbReference>
<dbReference type="InterPro" id="IPR002121">
    <property type="entry name" value="HRDC_dom"/>
</dbReference>
<comment type="cofactor">
    <cofactor evidence="1">
        <name>Zn(2+)</name>
        <dbReference type="ChEBI" id="CHEBI:29105"/>
    </cofactor>
</comment>
<comment type="similarity">
    <text evidence="2 11">Belongs to the helicase family. RecQ subfamily.</text>
</comment>
<keyword evidence="5 11" id="KW-0347">Helicase</keyword>
<keyword evidence="3 11" id="KW-0547">Nucleotide-binding</keyword>
<dbReference type="Pfam" id="PF09382">
    <property type="entry name" value="RQC"/>
    <property type="match status" value="1"/>
</dbReference>
<dbReference type="SMART" id="SM00490">
    <property type="entry name" value="HELICc"/>
    <property type="match status" value="1"/>
</dbReference>
<dbReference type="GO" id="GO:0009378">
    <property type="term" value="F:four-way junction helicase activity"/>
    <property type="evidence" value="ECO:0007669"/>
    <property type="project" value="TreeGrafter"/>
</dbReference>
<dbReference type="GO" id="GO:0005654">
    <property type="term" value="C:nucleoplasm"/>
    <property type="evidence" value="ECO:0007669"/>
    <property type="project" value="TreeGrafter"/>
</dbReference>
<feature type="compositionally biased region" description="Polar residues" evidence="12">
    <location>
        <begin position="944"/>
        <end position="963"/>
    </location>
</feature>
<evidence type="ECO:0000313" key="16">
    <source>
        <dbReference type="EMBL" id="RCN36556.1"/>
    </source>
</evidence>
<gene>
    <name evidence="16" type="ORF">ANCCAN_17557</name>
</gene>
<dbReference type="GO" id="GO:0000723">
    <property type="term" value="P:telomere maintenance"/>
    <property type="evidence" value="ECO:0007669"/>
    <property type="project" value="TreeGrafter"/>
</dbReference>
<dbReference type="Pfam" id="PF16124">
    <property type="entry name" value="RecQ_Zn_bind"/>
    <property type="match status" value="1"/>
</dbReference>
<dbReference type="PROSITE" id="PS51194">
    <property type="entry name" value="HELICASE_CTER"/>
    <property type="match status" value="1"/>
</dbReference>
<dbReference type="GO" id="GO:0005524">
    <property type="term" value="F:ATP binding"/>
    <property type="evidence" value="ECO:0007669"/>
    <property type="project" value="UniProtKB-KW"/>
</dbReference>
<feature type="compositionally biased region" description="Acidic residues" evidence="12">
    <location>
        <begin position="1"/>
        <end position="13"/>
    </location>
</feature>
<evidence type="ECO:0000256" key="4">
    <source>
        <dbReference type="ARBA" id="ARBA00022801"/>
    </source>
</evidence>
<dbReference type="GO" id="GO:0003677">
    <property type="term" value="F:DNA binding"/>
    <property type="evidence" value="ECO:0007669"/>
    <property type="project" value="UniProtKB-KW"/>
</dbReference>
<evidence type="ECO:0000256" key="8">
    <source>
        <dbReference type="ARBA" id="ARBA00023235"/>
    </source>
</evidence>
<sequence length="984" mass="109912">MSEDGYDSFDDDVVMTNPSTAGCGDIIHDSDASLPATPPPGSPIAADSEQNWTDEDDPVPTPPPVNMRSSQKRKRTITSDDEEEEEDQNLPPTPPPVENDGMEHSKPTKPSILSEKIVPQMMNAASSNNTPPPNVLRLLKHYFGHSSFRPKQWEIVKNALDGKDQLVLMSTGYGKSVCYQLPSLITGSLTLVISPLISLMNDQVTSLTLNGVAASLLSGATTQSERERIMAEIEDGSLRFLYLTPEYVENASSLLHRIKPKVGLIAIDEAHCVSQWGHDFRSSYRGLARIRNILVDCPIIALTATATQLVRKDIIDNLELVDPIVTCTGFDRKNLYLSVSLQTSMECDLEKMFAQDDEKLGRHFGGATIIYCQTRAMVESVHQHLRARGVKCAMYHAGMSDKARSDAHHGFIQDKYTTIVATVAFGMGIDKSDVRKVIHYGTPKDIESYYQEIGRAGRDGDPANCHVFWSQKDVVMNRSRINKSMHEPYLSHAFEMLRSMEEFLNSMRCRRYLLLSHFDPSTVAPAQPRADCCDNCDWQMNNQQSSSSKCIDVGQEARWLFRVIDEVYRGFSGLAKPIDFVRGSEKEKSRVREQYRNLFGIGKERSEKWWKALGTQLRIHGWLTEIRKGDMAYGACVNISEKAKKWCLANTKELMIEASPLLLAASAAKNKVTVAGARNSTSAAPGVITVEDEPKSRVLGSKQLRKYLPASSYPSLQKESTDCLQTIPLVEELRRILDNVRMELAKELDCGPFQIASNKVLDQLANVRPDSMAALESISDLPVERRQRFGQRFVDCIKQFVAANRLKTNVSDTIAVPTEIQTAISRLTPSIQQTYKAHLLSAAPIIDLSKMRCVSESTTWSYLCSAVELGLPVHLDVLGISEEMIRTVLRTAREKLGGDVFRLKPLMEALPKDYMDYHHLKLIRAILIWEYEESTDSEKDASPENGSSTQTPSTQNGSQSSKVPSWMMNAMPAPQPKKKKKLLL</sequence>
<dbReference type="Pfam" id="PF00270">
    <property type="entry name" value="DEAD"/>
    <property type="match status" value="1"/>
</dbReference>
<comment type="subcellular location">
    <subcellularLocation>
        <location evidence="11">Nucleus</location>
    </subcellularLocation>
</comment>
<dbReference type="InterPro" id="IPR011545">
    <property type="entry name" value="DEAD/DEAH_box_helicase_dom"/>
</dbReference>
<evidence type="ECO:0000259" key="14">
    <source>
        <dbReference type="PROSITE" id="PS51192"/>
    </source>
</evidence>
<dbReference type="PANTHER" id="PTHR13710:SF120">
    <property type="entry name" value="BIFUNCTIONAL 3'-5' EXONUCLEASE_ATP-DEPENDENT HELICASE WRN"/>
    <property type="match status" value="1"/>
</dbReference>
<dbReference type="FunFam" id="3.40.50.300:FF:001389">
    <property type="entry name" value="ATP-dependent DNA helicase RecQ"/>
    <property type="match status" value="1"/>
</dbReference>
<feature type="compositionally biased region" description="Acidic residues" evidence="12">
    <location>
        <begin position="79"/>
        <end position="88"/>
    </location>
</feature>
<dbReference type="GO" id="GO:0000724">
    <property type="term" value="P:double-strand break repair via homologous recombination"/>
    <property type="evidence" value="ECO:0007669"/>
    <property type="project" value="TreeGrafter"/>
</dbReference>
<keyword evidence="8" id="KW-0413">Isomerase</keyword>
<dbReference type="InterPro" id="IPR010997">
    <property type="entry name" value="HRDC-like_sf"/>
</dbReference>
<dbReference type="EMBL" id="JOJR01000546">
    <property type="protein sequence ID" value="RCN36556.1"/>
    <property type="molecule type" value="Genomic_DNA"/>
</dbReference>
<feature type="region of interest" description="Disordered" evidence="12">
    <location>
        <begin position="937"/>
        <end position="984"/>
    </location>
</feature>
<evidence type="ECO:0000256" key="1">
    <source>
        <dbReference type="ARBA" id="ARBA00001947"/>
    </source>
</evidence>
<dbReference type="GO" id="GO:0043138">
    <property type="term" value="F:3'-5' DNA helicase activity"/>
    <property type="evidence" value="ECO:0007669"/>
    <property type="project" value="UniProtKB-EC"/>
</dbReference>
<organism evidence="16 17">
    <name type="scientific">Ancylostoma caninum</name>
    <name type="common">Dog hookworm</name>
    <dbReference type="NCBI Taxonomy" id="29170"/>
    <lineage>
        <taxon>Eukaryota</taxon>
        <taxon>Metazoa</taxon>
        <taxon>Ecdysozoa</taxon>
        <taxon>Nematoda</taxon>
        <taxon>Chromadorea</taxon>
        <taxon>Rhabditida</taxon>
        <taxon>Rhabditina</taxon>
        <taxon>Rhabditomorpha</taxon>
        <taxon>Strongyloidea</taxon>
        <taxon>Ancylostomatidae</taxon>
        <taxon>Ancylostomatinae</taxon>
        <taxon>Ancylostoma</taxon>
    </lineage>
</organism>
<name>A0A368FWH7_ANCCA</name>
<keyword evidence="11" id="KW-0539">Nucleus</keyword>
<keyword evidence="7" id="KW-0238">DNA-binding</keyword>
<evidence type="ECO:0000256" key="2">
    <source>
        <dbReference type="ARBA" id="ARBA00005446"/>
    </source>
</evidence>
<dbReference type="PANTHER" id="PTHR13710">
    <property type="entry name" value="DNA HELICASE RECQ FAMILY MEMBER"/>
    <property type="match status" value="1"/>
</dbReference>
<proteinExistence type="inferred from homology"/>
<evidence type="ECO:0000256" key="9">
    <source>
        <dbReference type="ARBA" id="ARBA00034617"/>
    </source>
</evidence>
<dbReference type="SMART" id="SM00956">
    <property type="entry name" value="RQC"/>
    <property type="match status" value="1"/>
</dbReference>
<keyword evidence="6 11" id="KW-0067">ATP-binding</keyword>
<dbReference type="InterPro" id="IPR018982">
    <property type="entry name" value="RQC_domain"/>
</dbReference>
<dbReference type="Gene3D" id="1.10.150.80">
    <property type="entry name" value="HRDC domain"/>
    <property type="match status" value="1"/>
</dbReference>
<dbReference type="InterPro" id="IPR036390">
    <property type="entry name" value="WH_DNA-bd_sf"/>
</dbReference>
<dbReference type="GO" id="GO:0005737">
    <property type="term" value="C:cytoplasm"/>
    <property type="evidence" value="ECO:0007669"/>
    <property type="project" value="TreeGrafter"/>
</dbReference>
<dbReference type="InterPro" id="IPR032284">
    <property type="entry name" value="RecQ_Zn-bd"/>
</dbReference>
<dbReference type="InterPro" id="IPR044876">
    <property type="entry name" value="HRDC_dom_sf"/>
</dbReference>
<dbReference type="EC" id="5.6.2.4" evidence="11"/>
<keyword evidence="4 11" id="KW-0378">Hydrolase</keyword>
<dbReference type="Pfam" id="PF00271">
    <property type="entry name" value="Helicase_C"/>
    <property type="match status" value="1"/>
</dbReference>
<dbReference type="GO" id="GO:0016887">
    <property type="term" value="F:ATP hydrolysis activity"/>
    <property type="evidence" value="ECO:0007669"/>
    <property type="project" value="RHEA"/>
</dbReference>
<evidence type="ECO:0000259" key="13">
    <source>
        <dbReference type="PROSITE" id="PS50967"/>
    </source>
</evidence>
<comment type="caution">
    <text evidence="16">The sequence shown here is derived from an EMBL/GenBank/DDBJ whole genome shotgun (WGS) entry which is preliminary data.</text>
</comment>
<dbReference type="AlphaFoldDB" id="A0A368FWH7"/>
<dbReference type="SUPFAM" id="SSF47819">
    <property type="entry name" value="HRDC-like"/>
    <property type="match status" value="1"/>
</dbReference>
<dbReference type="Pfam" id="PF00570">
    <property type="entry name" value="HRDC"/>
    <property type="match status" value="1"/>
</dbReference>
<dbReference type="NCBIfam" id="TIGR00614">
    <property type="entry name" value="recQ_fam"/>
    <property type="match status" value="1"/>
</dbReference>
<evidence type="ECO:0000256" key="5">
    <source>
        <dbReference type="ARBA" id="ARBA00022806"/>
    </source>
</evidence>
<dbReference type="GO" id="GO:0005694">
    <property type="term" value="C:chromosome"/>
    <property type="evidence" value="ECO:0007669"/>
    <property type="project" value="TreeGrafter"/>
</dbReference>
<evidence type="ECO:0000256" key="7">
    <source>
        <dbReference type="ARBA" id="ARBA00023125"/>
    </source>
</evidence>
<dbReference type="SMART" id="SM00341">
    <property type="entry name" value="HRDC"/>
    <property type="match status" value="1"/>
</dbReference>
<evidence type="ECO:0000259" key="15">
    <source>
        <dbReference type="PROSITE" id="PS51194"/>
    </source>
</evidence>
<evidence type="ECO:0000313" key="17">
    <source>
        <dbReference type="Proteomes" id="UP000252519"/>
    </source>
</evidence>
<evidence type="ECO:0000256" key="11">
    <source>
        <dbReference type="RuleBase" id="RU364117"/>
    </source>
</evidence>
<dbReference type="Proteomes" id="UP000252519">
    <property type="component" value="Unassembled WGS sequence"/>
</dbReference>
<dbReference type="InterPro" id="IPR036388">
    <property type="entry name" value="WH-like_DNA-bd_sf"/>
</dbReference>
<evidence type="ECO:0000256" key="6">
    <source>
        <dbReference type="ARBA" id="ARBA00022840"/>
    </source>
</evidence>
<dbReference type="InterPro" id="IPR027417">
    <property type="entry name" value="P-loop_NTPase"/>
</dbReference>
<dbReference type="PROSITE" id="PS51192">
    <property type="entry name" value="HELICASE_ATP_BIND_1"/>
    <property type="match status" value="1"/>
</dbReference>
<feature type="region of interest" description="Disordered" evidence="12">
    <location>
        <begin position="1"/>
        <end position="109"/>
    </location>
</feature>
<evidence type="ECO:0000256" key="12">
    <source>
        <dbReference type="SAM" id="MobiDB-lite"/>
    </source>
</evidence>
<comment type="catalytic activity">
    <reaction evidence="9 11">
        <text>Couples ATP hydrolysis with the unwinding of duplex DNA by translocating in the 3'-5' direction.</text>
        <dbReference type="EC" id="5.6.2.4"/>
    </reaction>
</comment>
<accession>A0A368FWH7</accession>
<dbReference type="OrthoDB" id="10013439at2759"/>
<dbReference type="Gene3D" id="1.10.10.10">
    <property type="entry name" value="Winged helix-like DNA-binding domain superfamily/Winged helix DNA-binding domain"/>
    <property type="match status" value="1"/>
</dbReference>
<feature type="domain" description="Helicase ATP-binding" evidence="14">
    <location>
        <begin position="156"/>
        <end position="324"/>
    </location>
</feature>
<reference evidence="16 17" key="1">
    <citation type="submission" date="2014-10" db="EMBL/GenBank/DDBJ databases">
        <title>Draft genome of the hookworm Ancylostoma caninum.</title>
        <authorList>
            <person name="Mitreva M."/>
        </authorList>
    </citation>
    <scope>NUCLEOTIDE SEQUENCE [LARGE SCALE GENOMIC DNA]</scope>
    <source>
        <strain evidence="16 17">Baltimore</strain>
    </source>
</reference>
<dbReference type="Gene3D" id="3.40.50.300">
    <property type="entry name" value="P-loop containing nucleotide triphosphate hydrolases"/>
    <property type="match status" value="2"/>
</dbReference>
<keyword evidence="17" id="KW-1185">Reference proteome</keyword>
<dbReference type="SUPFAM" id="SSF52540">
    <property type="entry name" value="P-loop containing nucleoside triphosphate hydrolases"/>
    <property type="match status" value="1"/>
</dbReference>
<dbReference type="InterPro" id="IPR014001">
    <property type="entry name" value="Helicase_ATP-bd"/>
</dbReference>
<feature type="domain" description="Helicase C-terminal" evidence="15">
    <location>
        <begin position="348"/>
        <end position="505"/>
    </location>
</feature>
<feature type="domain" description="HRDC" evidence="13">
    <location>
        <begin position="727"/>
        <end position="807"/>
    </location>
</feature>
<dbReference type="GO" id="GO:0006260">
    <property type="term" value="P:DNA replication"/>
    <property type="evidence" value="ECO:0007669"/>
    <property type="project" value="InterPro"/>
</dbReference>
<dbReference type="SUPFAM" id="SSF46785">
    <property type="entry name" value="Winged helix' DNA-binding domain"/>
    <property type="match status" value="1"/>
</dbReference>
<dbReference type="SMART" id="SM00487">
    <property type="entry name" value="DEXDc"/>
    <property type="match status" value="1"/>
</dbReference>